<organism evidence="1 2">
    <name type="scientific">Lysobacter brunescens</name>
    <dbReference type="NCBI Taxonomy" id="262323"/>
    <lineage>
        <taxon>Bacteria</taxon>
        <taxon>Pseudomonadati</taxon>
        <taxon>Pseudomonadota</taxon>
        <taxon>Gammaproteobacteria</taxon>
        <taxon>Lysobacterales</taxon>
        <taxon>Lysobacteraceae</taxon>
        <taxon>Lysobacter</taxon>
    </lineage>
</organism>
<dbReference type="InterPro" id="IPR003718">
    <property type="entry name" value="OsmC/Ohr_fam"/>
</dbReference>
<dbReference type="EC" id="1.11.1.-" evidence="1"/>
<keyword evidence="1" id="KW-0560">Oxidoreductase</keyword>
<comment type="caution">
    <text evidence="1">The sequence shown here is derived from an EMBL/GenBank/DDBJ whole genome shotgun (WGS) entry which is preliminary data.</text>
</comment>
<dbReference type="InterPro" id="IPR036102">
    <property type="entry name" value="OsmC/Ohrsf"/>
</dbReference>
<gene>
    <name evidence="1" type="ORF">ACFQ0E_07660</name>
</gene>
<dbReference type="RefSeq" id="WP_386823091.1">
    <property type="nucleotide sequence ID" value="NZ_JBHTIF010000001.1"/>
</dbReference>
<accession>A0ABW2YE21</accession>
<dbReference type="Gene3D" id="3.30.300.20">
    <property type="match status" value="1"/>
</dbReference>
<evidence type="ECO:0000313" key="2">
    <source>
        <dbReference type="Proteomes" id="UP001597110"/>
    </source>
</evidence>
<dbReference type="GO" id="GO:0004601">
    <property type="term" value="F:peroxidase activity"/>
    <property type="evidence" value="ECO:0007669"/>
    <property type="project" value="UniProtKB-KW"/>
</dbReference>
<reference evidence="2" key="1">
    <citation type="journal article" date="2019" name="Int. J. Syst. Evol. Microbiol.">
        <title>The Global Catalogue of Microorganisms (GCM) 10K type strain sequencing project: providing services to taxonomists for standard genome sequencing and annotation.</title>
        <authorList>
            <consortium name="The Broad Institute Genomics Platform"/>
            <consortium name="The Broad Institute Genome Sequencing Center for Infectious Disease"/>
            <person name="Wu L."/>
            <person name="Ma J."/>
        </authorList>
    </citation>
    <scope>NUCLEOTIDE SEQUENCE [LARGE SCALE GENOMIC DNA]</scope>
    <source>
        <strain evidence="2">CCUG 55585</strain>
    </source>
</reference>
<sequence>MAEQQDKEQTGVRIVLEQEGPYAFKVSFEGTDIDPLFTDESPPLGEGRDPNPSALLLAGIANCLSASLLFALRKFKNAPGPIRAEIVGEKMRNAEGRWRIPRAQVSIQLSDTAEALEHLPRVIAQFEQFCVVTQSVREGIAVDVTIRDASGRVLEAESGNG</sequence>
<dbReference type="EMBL" id="JBHTIF010000001">
    <property type="protein sequence ID" value="MFD0725475.1"/>
    <property type="molecule type" value="Genomic_DNA"/>
</dbReference>
<proteinExistence type="predicted"/>
<dbReference type="Proteomes" id="UP001597110">
    <property type="component" value="Unassembled WGS sequence"/>
</dbReference>
<dbReference type="Pfam" id="PF02566">
    <property type="entry name" value="OsmC"/>
    <property type="match status" value="1"/>
</dbReference>
<protein>
    <submittedName>
        <fullName evidence="1">OsmC family protein</fullName>
        <ecNumber evidence="1">1.11.1.-</ecNumber>
    </submittedName>
</protein>
<name>A0ABW2YE21_9GAMM</name>
<keyword evidence="2" id="KW-1185">Reference proteome</keyword>
<dbReference type="SUPFAM" id="SSF82784">
    <property type="entry name" value="OsmC-like"/>
    <property type="match status" value="1"/>
</dbReference>
<evidence type="ECO:0000313" key="1">
    <source>
        <dbReference type="EMBL" id="MFD0725475.1"/>
    </source>
</evidence>
<dbReference type="InterPro" id="IPR015946">
    <property type="entry name" value="KH_dom-like_a/b"/>
</dbReference>
<keyword evidence="1" id="KW-0575">Peroxidase</keyword>